<name>H5X111_9PSEU</name>
<protein>
    <submittedName>
        <fullName evidence="2">Uncharacterized protein</fullName>
    </submittedName>
</protein>
<dbReference type="eggNOG" id="COG0785">
    <property type="taxonomic scope" value="Bacteria"/>
</dbReference>
<gene>
    <name evidence="2" type="ORF">SacmaDRAFT_4897</name>
</gene>
<feature type="transmembrane region" description="Helical" evidence="1">
    <location>
        <begin position="111"/>
        <end position="134"/>
    </location>
</feature>
<sequence length="159" mass="17275">MVTIEPARRAKWHRLGKATLLAALALVLVGVPTDIIANPVFSREVPVRWWEYPVLAATVLLTWSWFAIQAPPPQERESRRPLAGVVLSVFAVGCPVCNKLVLLALGTSGALGIWAPVQPFLALISIGLLGAAVAQRWRRRDCGDRCGVPEVSQPATPRQ</sequence>
<proteinExistence type="predicted"/>
<keyword evidence="1" id="KW-0472">Membrane</keyword>
<feature type="transmembrane region" description="Helical" evidence="1">
    <location>
        <begin position="53"/>
        <end position="70"/>
    </location>
</feature>
<dbReference type="HOGENOM" id="CLU_106268_1_0_11"/>
<feature type="transmembrane region" description="Helical" evidence="1">
    <location>
        <begin position="82"/>
        <end position="105"/>
    </location>
</feature>
<keyword evidence="1" id="KW-1133">Transmembrane helix</keyword>
<reference evidence="2 3" key="1">
    <citation type="journal article" date="2012" name="Stand. Genomic Sci.">
        <title>Genome sequence of the ocean sediment bacterium Saccharomonospora marina type strain (XMU15(T)).</title>
        <authorList>
            <person name="Klenk H.P."/>
            <person name="Lu M."/>
            <person name="Lucas S."/>
            <person name="Lapidus A."/>
            <person name="Copeland A."/>
            <person name="Pitluck S."/>
            <person name="Goodwin L.A."/>
            <person name="Han C."/>
            <person name="Tapia R."/>
            <person name="Brambilla E.M."/>
            <person name="Potter G."/>
            <person name="Land M."/>
            <person name="Ivanova N."/>
            <person name="Rohde M."/>
            <person name="Goker M."/>
            <person name="Detter J.C."/>
            <person name="Li W.J."/>
            <person name="Kyrpides N.C."/>
            <person name="Woyke T."/>
        </authorList>
    </citation>
    <scope>NUCLEOTIDE SEQUENCE [LARGE SCALE GENOMIC DNA]</scope>
    <source>
        <strain evidence="2 3">XMU15</strain>
    </source>
</reference>
<dbReference type="EMBL" id="CM001439">
    <property type="protein sequence ID" value="EHR53070.1"/>
    <property type="molecule type" value="Genomic_DNA"/>
</dbReference>
<evidence type="ECO:0000313" key="3">
    <source>
        <dbReference type="Proteomes" id="UP000004926"/>
    </source>
</evidence>
<keyword evidence="3" id="KW-1185">Reference proteome</keyword>
<dbReference type="Proteomes" id="UP000004926">
    <property type="component" value="Chromosome"/>
</dbReference>
<accession>H5X111</accession>
<organism evidence="2 3">
    <name type="scientific">Saccharomonospora marina XMU15</name>
    <dbReference type="NCBI Taxonomy" id="882083"/>
    <lineage>
        <taxon>Bacteria</taxon>
        <taxon>Bacillati</taxon>
        <taxon>Actinomycetota</taxon>
        <taxon>Actinomycetes</taxon>
        <taxon>Pseudonocardiales</taxon>
        <taxon>Pseudonocardiaceae</taxon>
        <taxon>Saccharomonospora</taxon>
    </lineage>
</organism>
<evidence type="ECO:0000313" key="2">
    <source>
        <dbReference type="EMBL" id="EHR53070.1"/>
    </source>
</evidence>
<dbReference type="AlphaFoldDB" id="H5X111"/>
<dbReference type="STRING" id="882083.SacmaDRAFT_4897"/>
<keyword evidence="1" id="KW-0812">Transmembrane</keyword>
<evidence type="ECO:0000256" key="1">
    <source>
        <dbReference type="SAM" id="Phobius"/>
    </source>
</evidence>
<dbReference type="RefSeq" id="WP_009156448.1">
    <property type="nucleotide sequence ID" value="NZ_CM001439.1"/>
</dbReference>